<dbReference type="InterPro" id="IPR037523">
    <property type="entry name" value="VOC_core"/>
</dbReference>
<dbReference type="EMBL" id="BMSZ01000026">
    <property type="protein sequence ID" value="GGS80245.1"/>
    <property type="molecule type" value="Genomic_DNA"/>
</dbReference>
<feature type="domain" description="VOC" evidence="1">
    <location>
        <begin position="7"/>
        <end position="119"/>
    </location>
</feature>
<organism evidence="2 3">
    <name type="scientific">Streptomyces badius</name>
    <dbReference type="NCBI Taxonomy" id="1941"/>
    <lineage>
        <taxon>Bacteria</taxon>
        <taxon>Bacillati</taxon>
        <taxon>Actinomycetota</taxon>
        <taxon>Actinomycetes</taxon>
        <taxon>Kitasatosporales</taxon>
        <taxon>Streptomycetaceae</taxon>
        <taxon>Streptomyces</taxon>
    </lineage>
</organism>
<dbReference type="RefSeq" id="WP_199889701.1">
    <property type="nucleotide sequence ID" value="NZ_BMSZ01000026.1"/>
</dbReference>
<reference evidence="3" key="1">
    <citation type="journal article" date="2019" name="Int. J. Syst. Evol. Microbiol.">
        <title>The Global Catalogue of Microorganisms (GCM) 10K type strain sequencing project: providing services to taxonomists for standard genome sequencing and annotation.</title>
        <authorList>
            <consortium name="The Broad Institute Genomics Platform"/>
            <consortium name="The Broad Institute Genome Sequencing Center for Infectious Disease"/>
            <person name="Wu L."/>
            <person name="Ma J."/>
        </authorList>
    </citation>
    <scope>NUCLEOTIDE SEQUENCE [LARGE SCALE GENOMIC DNA]</scope>
    <source>
        <strain evidence="3">JCM 4350</strain>
    </source>
</reference>
<dbReference type="InterPro" id="IPR029068">
    <property type="entry name" value="Glyas_Bleomycin-R_OHBP_Dase"/>
</dbReference>
<dbReference type="Gene3D" id="3.10.180.10">
    <property type="entry name" value="2,3-Dihydroxybiphenyl 1,2-Dioxygenase, domain 1"/>
    <property type="match status" value="1"/>
</dbReference>
<dbReference type="InterPro" id="IPR041581">
    <property type="entry name" value="Glyoxalase_6"/>
</dbReference>
<gene>
    <name evidence="2" type="ORF">GCM10010253_63800</name>
</gene>
<evidence type="ECO:0000313" key="3">
    <source>
        <dbReference type="Proteomes" id="UP000659767"/>
    </source>
</evidence>
<sequence>MTPLNATIISTAWNCDDPRAMAAFYHQLTGWPVMAEEDTHAIVGTGDQMLVFAHQEGFQAPNWPADTLDFHLDFRVEDTEKAVAQLVQAGATKPDFQPGEGQWTVLLDPSGQPLCLSSAQAH</sequence>
<name>A0ABQ2TNB7_STRBA</name>
<protein>
    <submittedName>
        <fullName evidence="2">Glyoxalase</fullName>
    </submittedName>
</protein>
<proteinExistence type="predicted"/>
<comment type="caution">
    <text evidence="2">The sequence shown here is derived from an EMBL/GenBank/DDBJ whole genome shotgun (WGS) entry which is preliminary data.</text>
</comment>
<evidence type="ECO:0000259" key="1">
    <source>
        <dbReference type="PROSITE" id="PS51819"/>
    </source>
</evidence>
<dbReference type="CDD" id="cd06587">
    <property type="entry name" value="VOC"/>
    <property type="match status" value="1"/>
</dbReference>
<accession>A0ABQ2TNB7</accession>
<dbReference type="PROSITE" id="PS51819">
    <property type="entry name" value="VOC"/>
    <property type="match status" value="1"/>
</dbReference>
<dbReference type="PANTHER" id="PTHR35908">
    <property type="entry name" value="HYPOTHETICAL FUSION PROTEIN"/>
    <property type="match status" value="1"/>
</dbReference>
<dbReference type="Proteomes" id="UP000659767">
    <property type="component" value="Unassembled WGS sequence"/>
</dbReference>
<dbReference type="PANTHER" id="PTHR35908:SF1">
    <property type="entry name" value="CONSERVED PROTEIN"/>
    <property type="match status" value="1"/>
</dbReference>
<evidence type="ECO:0000313" key="2">
    <source>
        <dbReference type="EMBL" id="GGS80245.1"/>
    </source>
</evidence>
<dbReference type="SUPFAM" id="SSF54593">
    <property type="entry name" value="Glyoxalase/Bleomycin resistance protein/Dihydroxybiphenyl dioxygenase"/>
    <property type="match status" value="1"/>
</dbReference>
<keyword evidence="3" id="KW-1185">Reference proteome</keyword>
<dbReference type="Pfam" id="PF18029">
    <property type="entry name" value="Glyoxalase_6"/>
    <property type="match status" value="1"/>
</dbReference>